<organism evidence="1 2">
    <name type="scientific">Actinomadura physcomitrii</name>
    <dbReference type="NCBI Taxonomy" id="2650748"/>
    <lineage>
        <taxon>Bacteria</taxon>
        <taxon>Bacillati</taxon>
        <taxon>Actinomycetota</taxon>
        <taxon>Actinomycetes</taxon>
        <taxon>Streptosporangiales</taxon>
        <taxon>Thermomonosporaceae</taxon>
        <taxon>Actinomadura</taxon>
    </lineage>
</organism>
<dbReference type="Proteomes" id="UP000462055">
    <property type="component" value="Unassembled WGS sequence"/>
</dbReference>
<keyword evidence="2" id="KW-1185">Reference proteome</keyword>
<protein>
    <submittedName>
        <fullName evidence="1">Uncharacterized protein</fullName>
    </submittedName>
</protein>
<accession>A0A6I4M4T4</accession>
<proteinExistence type="predicted"/>
<dbReference type="AlphaFoldDB" id="A0A6I4M4T4"/>
<evidence type="ECO:0000313" key="2">
    <source>
        <dbReference type="Proteomes" id="UP000462055"/>
    </source>
</evidence>
<dbReference type="EMBL" id="WBMS02000001">
    <property type="protein sequence ID" value="MVZ99176.1"/>
    <property type="molecule type" value="Genomic_DNA"/>
</dbReference>
<sequence>MTLDAAADPLPMLVLQADTWELHIRASLTDFSRLTAIRRANWDERRSLQVGTCAGTPVFWAAADDDHATILIGQDDETWDAALLVPQTTIDEIVAQTRP</sequence>
<gene>
    <name evidence="1" type="ORF">F8568_001990</name>
</gene>
<reference evidence="1" key="1">
    <citation type="submission" date="2019-12" db="EMBL/GenBank/DDBJ databases">
        <title>Actinomadura physcomitrii sp. nov., a novel actinomycete isolated from moss [Physcomitrium sphaericum (Ludw) Fuernr].</title>
        <authorList>
            <person name="Zhuang X."/>
        </authorList>
    </citation>
    <scope>NUCLEOTIDE SEQUENCE [LARGE SCALE GENOMIC DNA]</scope>
    <source>
        <strain evidence="1">LD22</strain>
    </source>
</reference>
<evidence type="ECO:0000313" key="1">
    <source>
        <dbReference type="EMBL" id="MVZ99176.1"/>
    </source>
</evidence>
<comment type="caution">
    <text evidence="1">The sequence shown here is derived from an EMBL/GenBank/DDBJ whole genome shotgun (WGS) entry which is preliminary data.</text>
</comment>
<name>A0A6I4M4T4_9ACTN</name>